<dbReference type="AlphaFoldDB" id="A0A5N6L0M3"/>
<dbReference type="EMBL" id="VIBQ01000038">
    <property type="protein sequence ID" value="KAB8446241.1"/>
    <property type="molecule type" value="Genomic_DNA"/>
</dbReference>
<dbReference type="OrthoDB" id="5584477at2759"/>
<feature type="domain" description="Fungal-type protein kinase" evidence="1">
    <location>
        <begin position="105"/>
        <end position="480"/>
    </location>
</feature>
<evidence type="ECO:0000313" key="2">
    <source>
        <dbReference type="EMBL" id="KAB8446241.1"/>
    </source>
</evidence>
<name>A0A5N6L0M3_9ROSI</name>
<keyword evidence="3" id="KW-1185">Reference proteome</keyword>
<dbReference type="Proteomes" id="UP000327013">
    <property type="component" value="Unassembled WGS sequence"/>
</dbReference>
<dbReference type="SUPFAM" id="SSF56112">
    <property type="entry name" value="Protein kinase-like (PK-like)"/>
    <property type="match status" value="1"/>
</dbReference>
<dbReference type="InterPro" id="IPR040976">
    <property type="entry name" value="Pkinase_fungal"/>
</dbReference>
<dbReference type="Pfam" id="PF17667">
    <property type="entry name" value="Pkinase_fungal"/>
    <property type="match status" value="1"/>
</dbReference>
<dbReference type="InterPro" id="IPR011009">
    <property type="entry name" value="Kinase-like_dom_sf"/>
</dbReference>
<evidence type="ECO:0000313" key="3">
    <source>
        <dbReference type="Proteomes" id="UP000327013"/>
    </source>
</evidence>
<gene>
    <name evidence="2" type="ORF">FH972_025223</name>
</gene>
<comment type="caution">
    <text evidence="2">The sequence shown here is derived from an EMBL/GenBank/DDBJ whole genome shotgun (WGS) entry which is preliminary data.</text>
</comment>
<dbReference type="PANTHER" id="PTHR38248">
    <property type="entry name" value="FUNK1 6"/>
    <property type="match status" value="1"/>
</dbReference>
<organism evidence="2 3">
    <name type="scientific">Carpinus fangiana</name>
    <dbReference type="NCBI Taxonomy" id="176857"/>
    <lineage>
        <taxon>Eukaryota</taxon>
        <taxon>Viridiplantae</taxon>
        <taxon>Streptophyta</taxon>
        <taxon>Embryophyta</taxon>
        <taxon>Tracheophyta</taxon>
        <taxon>Spermatophyta</taxon>
        <taxon>Magnoliopsida</taxon>
        <taxon>eudicotyledons</taxon>
        <taxon>Gunneridae</taxon>
        <taxon>Pentapetalae</taxon>
        <taxon>rosids</taxon>
        <taxon>fabids</taxon>
        <taxon>Fagales</taxon>
        <taxon>Betulaceae</taxon>
        <taxon>Carpinus</taxon>
    </lineage>
</organism>
<sequence length="586" mass="66772">MAKPPHETDLTFLQLSEEDREDIIENIIDHIHGPPSDIVPPEHEAAYKPYDANWPQPSHSLPNDFIAWLSSSSFNDVEGSRGSWLTEVGREGAGFFLSLSPTLASKPNNPWQNIQVIGHCCRDNSVQSYQDGLVNLCGYAQHVFRGQPSRLFLHGLYLHGNLVEQWKFDRSGIYCFRSFDAQKEPGRLQCTMHDYRMMTDQELGMSELIKEDEKGRFVVLQDDAATSMEKLYLQGEPVHVSEDIVGEGTTCYLARMPDEDRWGYIVKFKWRRVSARQEEALLKLANGKNAKGIIKLHYDQAFSSTTELRQDHQRGPYRKLLGELDRNEECKDLKGKVNTPSKGKKGILDLTEETEDNFEDRTFVLVVTSPAGRPLQTFKNRLELLIVLRDAVKAHRSLFQDAKILHQDISGRNIIIVDAKNSGDSEGILIDLDAAIELAEASHTQRIFGTRLFMAIGTLKKRIRRYRYDLESFLYVFLWTIIANGEENLPQTSKLRQWSQGSWDDSARLKTSDMDKTNFEDILAEFTPKFHSFKPLARKLRELLFPVVDGELWTGTNGSLEATKELYDGIIGAFEDAMVYERGSAA</sequence>
<reference evidence="2 3" key="1">
    <citation type="submission" date="2019-06" db="EMBL/GenBank/DDBJ databases">
        <title>A chromosomal-level reference genome of Carpinus fangiana (Coryloideae, Betulaceae).</title>
        <authorList>
            <person name="Yang X."/>
            <person name="Wang Z."/>
            <person name="Zhang L."/>
            <person name="Hao G."/>
            <person name="Liu J."/>
            <person name="Yang Y."/>
        </authorList>
    </citation>
    <scope>NUCLEOTIDE SEQUENCE [LARGE SCALE GENOMIC DNA]</scope>
    <source>
        <strain evidence="2">Cfa_2016G</strain>
        <tissue evidence="2">Leaf</tissue>
    </source>
</reference>
<accession>A0A5N6L0M3</accession>
<dbReference type="Gene3D" id="1.10.510.10">
    <property type="entry name" value="Transferase(Phosphotransferase) domain 1"/>
    <property type="match status" value="1"/>
</dbReference>
<proteinExistence type="predicted"/>
<protein>
    <recommendedName>
        <fullName evidence="1">Fungal-type protein kinase domain-containing protein</fullName>
    </recommendedName>
</protein>
<evidence type="ECO:0000259" key="1">
    <source>
        <dbReference type="Pfam" id="PF17667"/>
    </source>
</evidence>
<dbReference type="PANTHER" id="PTHR38248:SF2">
    <property type="entry name" value="FUNK1 11"/>
    <property type="match status" value="1"/>
</dbReference>